<keyword evidence="5" id="KW-0539">Nucleus</keyword>
<dbReference type="GO" id="GO:0000775">
    <property type="term" value="C:chromosome, centromeric region"/>
    <property type="evidence" value="ECO:0007669"/>
    <property type="project" value="UniProtKB-SubCell"/>
</dbReference>
<comment type="subcellular location">
    <subcellularLocation>
        <location evidence="2">Chromosome</location>
        <location evidence="2">Centromere</location>
    </subcellularLocation>
    <subcellularLocation>
        <location evidence="1">Nucleus</location>
    </subcellularLocation>
</comment>
<dbReference type="InterPro" id="IPR007902">
    <property type="entry name" value="Chl4/mis15/CENP-N"/>
</dbReference>
<keyword evidence="8" id="KW-1185">Reference proteome</keyword>
<evidence type="ECO:0000313" key="7">
    <source>
        <dbReference type="EMBL" id="KAG9338045.1"/>
    </source>
</evidence>
<reference evidence="7" key="1">
    <citation type="thesis" date="2021" institute="BYU ScholarsArchive" country="Provo, UT, USA">
        <title>Applications of and Algorithms for Genome Assembly and Genomic Analyses with an Emphasis on Marine Teleosts.</title>
        <authorList>
            <person name="Pickett B.D."/>
        </authorList>
    </citation>
    <scope>NUCLEOTIDE SEQUENCE</scope>
    <source>
        <strain evidence="7">HI-2016</strain>
    </source>
</reference>
<evidence type="ECO:0000256" key="1">
    <source>
        <dbReference type="ARBA" id="ARBA00004123"/>
    </source>
</evidence>
<comment type="caution">
    <text evidence="7">The sequence shown here is derived from an EMBL/GenBank/DDBJ whole genome shotgun (WGS) entry which is preliminary data.</text>
</comment>
<gene>
    <name evidence="7" type="ORF">JZ751_027209</name>
</gene>
<proteinExistence type="inferred from homology"/>
<dbReference type="PANTHER" id="PTHR46790">
    <property type="entry name" value="CENTROMERE PROTEIN N"/>
    <property type="match status" value="1"/>
</dbReference>
<dbReference type="GO" id="GO:0007059">
    <property type="term" value="P:chromosome segregation"/>
    <property type="evidence" value="ECO:0007669"/>
    <property type="project" value="InterPro"/>
</dbReference>
<dbReference type="GO" id="GO:0034080">
    <property type="term" value="P:CENP-A containing chromatin assembly"/>
    <property type="evidence" value="ECO:0007669"/>
    <property type="project" value="InterPro"/>
</dbReference>
<protein>
    <recommendedName>
        <fullName evidence="9">Centromere protein N</fullName>
    </recommendedName>
</protein>
<evidence type="ECO:0000256" key="6">
    <source>
        <dbReference type="ARBA" id="ARBA00023328"/>
    </source>
</evidence>
<comment type="similarity">
    <text evidence="3">Belongs to the CENP-N/CHL4 family.</text>
</comment>
<evidence type="ECO:0008006" key="9">
    <source>
        <dbReference type="Google" id="ProtNLM"/>
    </source>
</evidence>
<evidence type="ECO:0000256" key="4">
    <source>
        <dbReference type="ARBA" id="ARBA00022454"/>
    </source>
</evidence>
<evidence type="ECO:0000256" key="3">
    <source>
        <dbReference type="ARBA" id="ARBA00005566"/>
    </source>
</evidence>
<keyword evidence="6" id="KW-0137">Centromere</keyword>
<dbReference type="AlphaFoldDB" id="A0A8T2NCF7"/>
<dbReference type="InterPro" id="IPR052011">
    <property type="entry name" value="CENP-NAC/CAD_complex"/>
</dbReference>
<dbReference type="Proteomes" id="UP000824540">
    <property type="component" value="Unassembled WGS sequence"/>
</dbReference>
<dbReference type="OrthoDB" id="6585699at2759"/>
<name>A0A8T2NCF7_9TELE</name>
<dbReference type="Pfam" id="PF05238">
    <property type="entry name" value="CENP-N"/>
    <property type="match status" value="1"/>
</dbReference>
<dbReference type="EMBL" id="JAFBMS010000075">
    <property type="protein sequence ID" value="KAG9338045.1"/>
    <property type="molecule type" value="Genomic_DNA"/>
</dbReference>
<keyword evidence="4" id="KW-0158">Chromosome</keyword>
<dbReference type="GO" id="GO:0005654">
    <property type="term" value="C:nucleoplasm"/>
    <property type="evidence" value="ECO:0007669"/>
    <property type="project" value="TreeGrafter"/>
</dbReference>
<evidence type="ECO:0000256" key="5">
    <source>
        <dbReference type="ARBA" id="ARBA00023242"/>
    </source>
</evidence>
<evidence type="ECO:0000313" key="8">
    <source>
        <dbReference type="Proteomes" id="UP000824540"/>
    </source>
</evidence>
<dbReference type="PANTHER" id="PTHR46790:SF1">
    <property type="entry name" value="CENTROMERE PROTEIN N"/>
    <property type="match status" value="1"/>
</dbReference>
<evidence type="ECO:0000256" key="2">
    <source>
        <dbReference type="ARBA" id="ARBA00004584"/>
    </source>
</evidence>
<sequence>MDDSAKQLLRLIIRRIPSNKLYSTLRKWEHLSKKQFESLDFTQPKWLICDNLLSLCEENDLSAKHVTELELIHRIEQPTQGAWHVCQLIDAQEEALTSDLLQFRESFKLHLKGLISHVAVKIKKHEDDAIWIRIAWGDNFTKPNHLKPTYVVHHLQTPYVFLSGLNVKHKPLLHQALVLATRHESIKDVHLSGRCLTALRDLLMRQYKQVFPVKHPRPLQERSPLLTNPNIENEHAKHAENRLQMASEVFGDGTLPKLETALYKLETRYRGKERGIMGSREEPFRGVVRFSSSNILESLKYCTSSGMAAAPVTPLLSSIVQKGRNYFVITDKGPGLSQTPGPKL</sequence>
<accession>A0A8T2NCF7</accession>
<organism evidence="7 8">
    <name type="scientific">Albula glossodonta</name>
    <name type="common">roundjaw bonefish</name>
    <dbReference type="NCBI Taxonomy" id="121402"/>
    <lineage>
        <taxon>Eukaryota</taxon>
        <taxon>Metazoa</taxon>
        <taxon>Chordata</taxon>
        <taxon>Craniata</taxon>
        <taxon>Vertebrata</taxon>
        <taxon>Euteleostomi</taxon>
        <taxon>Actinopterygii</taxon>
        <taxon>Neopterygii</taxon>
        <taxon>Teleostei</taxon>
        <taxon>Albuliformes</taxon>
        <taxon>Albulidae</taxon>
        <taxon>Albula</taxon>
    </lineage>
</organism>